<keyword evidence="2" id="KW-0732">Signal</keyword>
<evidence type="ECO:0000256" key="1">
    <source>
        <dbReference type="SAM" id="MobiDB-lite"/>
    </source>
</evidence>
<dbReference type="RefSeq" id="WP_146645553.1">
    <property type="nucleotide sequence ID" value="NZ_CP012333.1"/>
</dbReference>
<feature type="chain" id="PRO_5005465903" description="Lipoprotein" evidence="2">
    <location>
        <begin position="23"/>
        <end position="370"/>
    </location>
</feature>
<feature type="region of interest" description="Disordered" evidence="1">
    <location>
        <begin position="24"/>
        <end position="75"/>
    </location>
</feature>
<keyword evidence="4" id="KW-1185">Reference proteome</keyword>
<gene>
    <name evidence="3" type="ORF">AKJ09_00535</name>
</gene>
<reference evidence="3 4" key="1">
    <citation type="submission" date="2015-08" db="EMBL/GenBank/DDBJ databases">
        <authorList>
            <person name="Babu N.S."/>
            <person name="Beckwith C.J."/>
            <person name="Beseler K.G."/>
            <person name="Brison A."/>
            <person name="Carone J.V."/>
            <person name="Caskin T.P."/>
            <person name="Diamond M."/>
            <person name="Durham M.E."/>
            <person name="Foxe J.M."/>
            <person name="Go M."/>
            <person name="Henderson B.A."/>
            <person name="Jones I.B."/>
            <person name="McGettigan J.A."/>
            <person name="Micheletti S.J."/>
            <person name="Nasrallah M.E."/>
            <person name="Ortiz D."/>
            <person name="Piller C.R."/>
            <person name="Privatt S.R."/>
            <person name="Schneider S.L."/>
            <person name="Sharp S."/>
            <person name="Smith T.C."/>
            <person name="Stanton J.D."/>
            <person name="Ullery H.E."/>
            <person name="Wilson R.J."/>
            <person name="Serrano M.G."/>
            <person name="Buck G."/>
            <person name="Lee V."/>
            <person name="Wang Y."/>
            <person name="Carvalho R."/>
            <person name="Voegtly L."/>
            <person name="Shi R."/>
            <person name="Duckworth R."/>
            <person name="Johnson A."/>
            <person name="Loviza R."/>
            <person name="Walstead R."/>
            <person name="Shah Z."/>
            <person name="Kiflezghi M."/>
            <person name="Wade K."/>
            <person name="Ball S.L."/>
            <person name="Bradley K.W."/>
            <person name="Asai D.J."/>
            <person name="Bowman C.A."/>
            <person name="Russell D.A."/>
            <person name="Pope W.H."/>
            <person name="Jacobs-Sera D."/>
            <person name="Hendrix R.W."/>
            <person name="Hatfull G.F."/>
        </authorList>
    </citation>
    <scope>NUCLEOTIDE SEQUENCE [LARGE SCALE GENOMIC DNA]</scope>
    <source>
        <strain evidence="3 4">DSM 27648</strain>
    </source>
</reference>
<organism evidence="3 4">
    <name type="scientific">Labilithrix luteola</name>
    <dbReference type="NCBI Taxonomy" id="1391654"/>
    <lineage>
        <taxon>Bacteria</taxon>
        <taxon>Pseudomonadati</taxon>
        <taxon>Myxococcota</taxon>
        <taxon>Polyangia</taxon>
        <taxon>Polyangiales</taxon>
        <taxon>Labilitrichaceae</taxon>
        <taxon>Labilithrix</taxon>
    </lineage>
</organism>
<dbReference type="EMBL" id="CP012333">
    <property type="protein sequence ID" value="AKU93871.1"/>
    <property type="molecule type" value="Genomic_DNA"/>
</dbReference>
<proteinExistence type="predicted"/>
<evidence type="ECO:0000256" key="2">
    <source>
        <dbReference type="SAM" id="SignalP"/>
    </source>
</evidence>
<dbReference type="STRING" id="1391654.AKJ09_00535"/>
<dbReference type="PROSITE" id="PS51257">
    <property type="entry name" value="PROKAR_LIPOPROTEIN"/>
    <property type="match status" value="1"/>
</dbReference>
<feature type="signal peptide" evidence="2">
    <location>
        <begin position="1"/>
        <end position="22"/>
    </location>
</feature>
<name>A0A0K1PKF4_9BACT</name>
<feature type="compositionally biased region" description="Low complexity" evidence="1">
    <location>
        <begin position="24"/>
        <end position="39"/>
    </location>
</feature>
<dbReference type="Proteomes" id="UP000064967">
    <property type="component" value="Chromosome"/>
</dbReference>
<evidence type="ECO:0000313" key="3">
    <source>
        <dbReference type="EMBL" id="AKU93871.1"/>
    </source>
</evidence>
<dbReference type="AlphaFoldDB" id="A0A0K1PKF4"/>
<dbReference type="KEGG" id="llu:AKJ09_00535"/>
<evidence type="ECO:0000313" key="4">
    <source>
        <dbReference type="Proteomes" id="UP000064967"/>
    </source>
</evidence>
<evidence type="ECO:0008006" key="5">
    <source>
        <dbReference type="Google" id="ProtNLM"/>
    </source>
</evidence>
<sequence length="370" mass="39200">MRSRLFLGFVTSSILACVACGAYPSSPSPSSSPRAAAPSEGEDNREASDEPSTDVPGDLPGPDAEVPPPGGDADLHVVLQGRPIQAFAIGPTHVFTLESDYQTRLVATAKAPPHDVKVLVEEDIVDGVRFESVGASRGRAFVVDTYGAVRSMKADGSDAREEPIVGSYTRLLSAPQTLWLAQVPQFVGDYFVFDWYGAQPAQVSDKDSRLSPDSVGDVVVDDDALVYGTVGTTKSLRHWAPAATGQTKGDRLLATLPETPGCVALDATRAYVHLPVAKEVRGYDRVTGSATTILSGTAFESAPLLRSDGQSLYFLTESTLRKCSLTNCAATLTPIATNLEAARALVVDETYAWIVMVPKGKTGAIVRVSK</sequence>
<protein>
    <recommendedName>
        <fullName evidence="5">Lipoprotein</fullName>
    </recommendedName>
</protein>
<accession>A0A0K1PKF4</accession>